<name>A0A0F9FBS0_9ZZZZ</name>
<comment type="caution">
    <text evidence="1">The sequence shown here is derived from an EMBL/GenBank/DDBJ whole genome shotgun (WGS) entry which is preliminary data.</text>
</comment>
<sequence length="79" mass="8353">IILLAMDTAFVAAGRIERFGSNTEFGQLVLAGYPAMFPDGCLGEFNVRSATGHVCCDGDFPRLSSPSDNVRLGLDVSSV</sequence>
<protein>
    <submittedName>
        <fullName evidence="1">Uncharacterized protein</fullName>
    </submittedName>
</protein>
<dbReference type="EMBL" id="LAZR01024211">
    <property type="protein sequence ID" value="KKL75926.1"/>
    <property type="molecule type" value="Genomic_DNA"/>
</dbReference>
<organism evidence="1">
    <name type="scientific">marine sediment metagenome</name>
    <dbReference type="NCBI Taxonomy" id="412755"/>
    <lineage>
        <taxon>unclassified sequences</taxon>
        <taxon>metagenomes</taxon>
        <taxon>ecological metagenomes</taxon>
    </lineage>
</organism>
<evidence type="ECO:0000313" key="1">
    <source>
        <dbReference type="EMBL" id="KKL75926.1"/>
    </source>
</evidence>
<gene>
    <name evidence="1" type="ORF">LCGC14_2050060</name>
</gene>
<dbReference type="AlphaFoldDB" id="A0A0F9FBS0"/>
<reference evidence="1" key="1">
    <citation type="journal article" date="2015" name="Nature">
        <title>Complex archaea that bridge the gap between prokaryotes and eukaryotes.</title>
        <authorList>
            <person name="Spang A."/>
            <person name="Saw J.H."/>
            <person name="Jorgensen S.L."/>
            <person name="Zaremba-Niedzwiedzka K."/>
            <person name="Martijn J."/>
            <person name="Lind A.E."/>
            <person name="van Eijk R."/>
            <person name="Schleper C."/>
            <person name="Guy L."/>
            <person name="Ettema T.J."/>
        </authorList>
    </citation>
    <scope>NUCLEOTIDE SEQUENCE</scope>
</reference>
<proteinExistence type="predicted"/>
<feature type="non-terminal residue" evidence="1">
    <location>
        <position position="1"/>
    </location>
</feature>
<accession>A0A0F9FBS0</accession>